<dbReference type="AlphaFoldDB" id="A0A4W6DTT5"/>
<evidence type="ECO:0000256" key="1">
    <source>
        <dbReference type="ARBA" id="ARBA00010836"/>
    </source>
</evidence>
<reference evidence="6" key="3">
    <citation type="submission" date="2025-09" db="UniProtKB">
        <authorList>
            <consortium name="Ensembl"/>
        </authorList>
    </citation>
    <scope>IDENTIFICATION</scope>
</reference>
<gene>
    <name evidence="6" type="primary">CACNB4</name>
    <name evidence="6" type="synonym">cacnb4a</name>
</gene>
<keyword evidence="3" id="KW-0597">Phosphoprotein</keyword>
<feature type="domain" description="Guanylate kinase/L-type calcium channel beta subunit" evidence="5">
    <location>
        <begin position="163"/>
        <end position="312"/>
    </location>
</feature>
<dbReference type="InterPro" id="IPR046937">
    <property type="entry name" value="CAB1-4_N_A-dom"/>
</dbReference>
<evidence type="ECO:0000256" key="3">
    <source>
        <dbReference type="ARBA" id="ARBA00022553"/>
    </source>
</evidence>
<dbReference type="FunFam" id="2.30.30.40:FF:000015">
    <property type="entry name" value="Voltage-dependent L-type calcium channel subunit beta-2"/>
    <property type="match status" value="1"/>
</dbReference>
<protein>
    <submittedName>
        <fullName evidence="6">Calcium voltage-gated channel auxiliary subunit beta 4</fullName>
    </submittedName>
</protein>
<dbReference type="InterPro" id="IPR008145">
    <property type="entry name" value="GK/Ca_channel_bsu"/>
</dbReference>
<dbReference type="PANTHER" id="PTHR11824">
    <property type="entry name" value="VOLTAGE-DEPENDENT CALCIUM CHANNEL BETA SUBUNIT"/>
    <property type="match status" value="1"/>
</dbReference>
<dbReference type="Pfam" id="PF12052">
    <property type="entry name" value="VGCC_beta4Aa_N"/>
    <property type="match status" value="1"/>
</dbReference>
<dbReference type="InterPro" id="IPR000584">
    <property type="entry name" value="VDCC_L_bsu"/>
</dbReference>
<feature type="compositionally biased region" description="Polar residues" evidence="4">
    <location>
        <begin position="1"/>
        <end position="16"/>
    </location>
</feature>
<evidence type="ECO:0000256" key="2">
    <source>
        <dbReference type="ARBA" id="ARBA00022443"/>
    </source>
</evidence>
<dbReference type="Gene3D" id="3.40.50.300">
    <property type="entry name" value="P-loop containing nucleotide triphosphate hydrolases"/>
    <property type="match status" value="2"/>
</dbReference>
<dbReference type="Gene3D" id="2.30.30.40">
    <property type="entry name" value="SH3 Domains"/>
    <property type="match status" value="1"/>
</dbReference>
<dbReference type="SMART" id="SM00072">
    <property type="entry name" value="GuKc"/>
    <property type="match status" value="1"/>
</dbReference>
<dbReference type="InterPro" id="IPR036028">
    <property type="entry name" value="SH3-like_dom_sf"/>
</dbReference>
<dbReference type="Proteomes" id="UP000314980">
    <property type="component" value="Unassembled WGS sequence"/>
</dbReference>
<feature type="region of interest" description="Disordered" evidence="4">
    <location>
        <begin position="119"/>
        <end position="143"/>
    </location>
</feature>
<accession>A0A4W6DTT5</accession>
<dbReference type="GO" id="GO:0005245">
    <property type="term" value="F:voltage-gated calcium channel activity"/>
    <property type="evidence" value="ECO:0007669"/>
    <property type="project" value="InterPro"/>
</dbReference>
<evidence type="ECO:0000313" key="7">
    <source>
        <dbReference type="Proteomes" id="UP000314980"/>
    </source>
</evidence>
<feature type="compositionally biased region" description="Low complexity" evidence="4">
    <location>
        <begin position="127"/>
        <end position="143"/>
    </location>
</feature>
<evidence type="ECO:0000259" key="5">
    <source>
        <dbReference type="SMART" id="SM00072"/>
    </source>
</evidence>
<dbReference type="SUPFAM" id="SSF52540">
    <property type="entry name" value="P-loop containing nucleoside triphosphate hydrolases"/>
    <property type="match status" value="1"/>
</dbReference>
<feature type="compositionally biased region" description="Polar residues" evidence="4">
    <location>
        <begin position="345"/>
        <end position="359"/>
    </location>
</feature>
<reference evidence="7" key="1">
    <citation type="submission" date="2015-09" db="EMBL/GenBank/DDBJ databases">
        <authorList>
            <person name="Sai Rama Sridatta P."/>
        </authorList>
    </citation>
    <scope>NUCLEOTIDE SEQUENCE [LARGE SCALE GENOMIC DNA]</scope>
</reference>
<evidence type="ECO:0000313" key="6">
    <source>
        <dbReference type="Ensembl" id="ENSLCAP00010028255.1"/>
    </source>
</evidence>
<feature type="compositionally biased region" description="Basic and acidic residues" evidence="4">
    <location>
        <begin position="360"/>
        <end position="378"/>
    </location>
</feature>
<dbReference type="PRINTS" id="PR01626">
    <property type="entry name" value="LCACHANNELB"/>
</dbReference>
<comment type="similarity">
    <text evidence="1">Belongs to the calcium channel beta subunit family.</text>
</comment>
<evidence type="ECO:0000256" key="4">
    <source>
        <dbReference type="SAM" id="MobiDB-lite"/>
    </source>
</evidence>
<name>A0A4W6DTT5_LATCA</name>
<dbReference type="Ensembl" id="ENSLCAT00010028865.1">
    <property type="protein sequence ID" value="ENSLCAP00010028255.1"/>
    <property type="gene ID" value="ENSLCAG00010012825.1"/>
</dbReference>
<feature type="region of interest" description="Disordered" evidence="4">
    <location>
        <begin position="344"/>
        <end position="431"/>
    </location>
</feature>
<feature type="region of interest" description="Disordered" evidence="4">
    <location>
        <begin position="1"/>
        <end position="34"/>
    </location>
</feature>
<sequence>LQGSADSYTSRPSDSDVSLEEEKEGGRHEKEQQATVQLERAKTKAVAFAVRTNVSYCGALDEDVPVAGTAVSFDAKDFLHIKEKYNNDWWIGRLVKEGCDIGFIPSPLKLENIRLQQEQKRGRFHGSKSSGNSSSSLGEMVSGTFKPNPNSAEHIPPYDVVPSMRPVVLVGPSLKGYEVTDMMQKALFDFLKHRFDGRISITRVTADISLAKRSVLNNPSKRAIIERSNTRSSLAEVQSEIERIFELARSLQLVVLDADTINHPAQLIKTSLAPIIVHVKVSSPKEMFDIILDENQLEDACEHLGEYLEAYWRATHTSLSTPLNPLLGRNLGSTALSPYPAAIQAQRNRNSNHTTTDQSPVERRSLMPADENYHNERARKNRNRLSSGSQHSRDHSPLVEEDYQDPYQDSYKPHRTRGSPGGYSQESRHRL</sequence>
<dbReference type="GeneTree" id="ENSGT00950000182837"/>
<dbReference type="InterPro" id="IPR027417">
    <property type="entry name" value="P-loop_NTPase"/>
</dbReference>
<keyword evidence="2" id="KW-0728">SH3 domain</keyword>
<dbReference type="Pfam" id="PF00625">
    <property type="entry name" value="Guanylate_kin"/>
    <property type="match status" value="1"/>
</dbReference>
<dbReference type="GO" id="GO:0005891">
    <property type="term" value="C:voltage-gated calcium channel complex"/>
    <property type="evidence" value="ECO:0007669"/>
    <property type="project" value="InterPro"/>
</dbReference>
<proteinExistence type="inferred from homology"/>
<organism evidence="6 7">
    <name type="scientific">Lates calcarifer</name>
    <name type="common">Barramundi</name>
    <name type="synonym">Holocentrus calcarifer</name>
    <dbReference type="NCBI Taxonomy" id="8187"/>
    <lineage>
        <taxon>Eukaryota</taxon>
        <taxon>Metazoa</taxon>
        <taxon>Chordata</taxon>
        <taxon>Craniata</taxon>
        <taxon>Vertebrata</taxon>
        <taxon>Euteleostomi</taxon>
        <taxon>Actinopterygii</taxon>
        <taxon>Neopterygii</taxon>
        <taxon>Teleostei</taxon>
        <taxon>Neoteleostei</taxon>
        <taxon>Acanthomorphata</taxon>
        <taxon>Carangaria</taxon>
        <taxon>Carangaria incertae sedis</taxon>
        <taxon>Centropomidae</taxon>
        <taxon>Lates</taxon>
    </lineage>
</organism>
<dbReference type="SUPFAM" id="SSF50044">
    <property type="entry name" value="SH3-domain"/>
    <property type="match status" value="1"/>
</dbReference>
<reference evidence="6" key="2">
    <citation type="submission" date="2025-08" db="UniProtKB">
        <authorList>
            <consortium name="Ensembl"/>
        </authorList>
    </citation>
    <scope>IDENTIFICATION</scope>
</reference>
<keyword evidence="7" id="KW-1185">Reference proteome</keyword>